<dbReference type="GO" id="GO:0009897">
    <property type="term" value="C:external side of plasma membrane"/>
    <property type="evidence" value="ECO:0007669"/>
    <property type="project" value="TreeGrafter"/>
</dbReference>
<comment type="subcellular location">
    <subcellularLocation>
        <location evidence="1">Membrane</location>
        <topology evidence="1">Single-pass type I membrane protein</topology>
    </subcellularLocation>
</comment>
<keyword evidence="2" id="KW-0812">Transmembrane</keyword>
<dbReference type="PANTHER" id="PTHR23037">
    <property type="entry name" value="CYTOKINE RECEPTOR"/>
    <property type="match status" value="1"/>
</dbReference>
<dbReference type="SUPFAM" id="SSF49265">
    <property type="entry name" value="Fibronectin type III"/>
    <property type="match status" value="3"/>
</dbReference>
<dbReference type="Proteomes" id="UP000613066">
    <property type="component" value="Unassembled WGS sequence"/>
</dbReference>
<gene>
    <name evidence="10" type="primary">Csf2rb_1</name>
    <name evidence="10" type="ORF">PENPIL_R00171</name>
</gene>
<dbReference type="InterPro" id="IPR036116">
    <property type="entry name" value="FN3_sf"/>
</dbReference>
<proteinExistence type="predicted"/>
<dbReference type="GO" id="GO:0016064">
    <property type="term" value="P:immunoglobulin mediated immune response"/>
    <property type="evidence" value="ECO:0007669"/>
    <property type="project" value="TreeGrafter"/>
</dbReference>
<keyword evidence="6" id="KW-1015">Disulfide bond</keyword>
<keyword evidence="5" id="KW-0472">Membrane</keyword>
<evidence type="ECO:0000256" key="1">
    <source>
        <dbReference type="ARBA" id="ARBA00004479"/>
    </source>
</evidence>
<comment type="caution">
    <text evidence="10">The sequence shown here is derived from an EMBL/GenBank/DDBJ whole genome shotgun (WGS) entry which is preliminary data.</text>
</comment>
<evidence type="ECO:0000256" key="8">
    <source>
        <dbReference type="ARBA" id="ARBA00023180"/>
    </source>
</evidence>
<keyword evidence="8" id="KW-0325">Glycoprotein</keyword>
<protein>
    <submittedName>
        <fullName evidence="10">IL3RB protein</fullName>
    </submittedName>
</protein>
<evidence type="ECO:0000256" key="3">
    <source>
        <dbReference type="ARBA" id="ARBA00022729"/>
    </source>
</evidence>
<evidence type="ECO:0000259" key="9">
    <source>
        <dbReference type="PROSITE" id="PS50853"/>
    </source>
</evidence>
<dbReference type="AlphaFoldDB" id="A0A851NUA4"/>
<feature type="non-terminal residue" evidence="10">
    <location>
        <position position="356"/>
    </location>
</feature>
<dbReference type="InterPro" id="IPR003961">
    <property type="entry name" value="FN3_dom"/>
</dbReference>
<accession>A0A851NUA4</accession>
<sequence length="356" mass="40856">DSVPMQSLSCYNDYKSQVTCTWKEHSEAHELLAMTLYQRDNFKNEKMLCKREMEDDVHEASDPFIHWACRRTVEYFGIGLSDFYSFKPNKILEAQLDVHLFQTVQPLPPQNLSVQESSGDFLLSWAAADGSQGLGNALEYEVSYKREWESWETAASRLLSNTTSCRLSHLVPGSRYVARVRARPEQARGFSGHYSEWSTEVSWETPEGGIQPRNLRCLFNGADLLMCSWEVKKVIATSVTFGLFFRATPASAEEECSPVYEKALPHVPYVMQSCGIPVSNTSSQSQYHVSVRTKMEEKQIEAYKNIKVLPPANVSVKLTENQEYELSCIKHTCQYGFIKQKYQVQFWEHNQYEKVS</sequence>
<dbReference type="SMART" id="SM00060">
    <property type="entry name" value="FN3"/>
    <property type="match status" value="1"/>
</dbReference>
<evidence type="ECO:0000256" key="5">
    <source>
        <dbReference type="ARBA" id="ARBA00023136"/>
    </source>
</evidence>
<dbReference type="EMBL" id="WBMW01002985">
    <property type="protein sequence ID" value="NXC43994.1"/>
    <property type="molecule type" value="Genomic_DNA"/>
</dbReference>
<dbReference type="GO" id="GO:0004896">
    <property type="term" value="F:cytokine receptor activity"/>
    <property type="evidence" value="ECO:0007669"/>
    <property type="project" value="TreeGrafter"/>
</dbReference>
<reference evidence="10" key="1">
    <citation type="submission" date="2019-09" db="EMBL/GenBank/DDBJ databases">
        <title>Bird 10,000 Genomes (B10K) Project - Family phase.</title>
        <authorList>
            <person name="Zhang G."/>
        </authorList>
    </citation>
    <scope>NUCLEOTIDE SEQUENCE</scope>
    <source>
        <strain evidence="10">B10K-DU-001-08</strain>
        <tissue evidence="10">Muscle</tissue>
    </source>
</reference>
<evidence type="ECO:0000313" key="10">
    <source>
        <dbReference type="EMBL" id="NXC43994.1"/>
    </source>
</evidence>
<dbReference type="CDD" id="cd00063">
    <property type="entry name" value="FN3"/>
    <property type="match status" value="1"/>
</dbReference>
<organism evidence="10 11">
    <name type="scientific">Penelope pileata</name>
    <dbReference type="NCBI Taxonomy" id="1118817"/>
    <lineage>
        <taxon>Eukaryota</taxon>
        <taxon>Metazoa</taxon>
        <taxon>Chordata</taxon>
        <taxon>Craniata</taxon>
        <taxon>Vertebrata</taxon>
        <taxon>Euteleostomi</taxon>
        <taxon>Archelosauria</taxon>
        <taxon>Archosauria</taxon>
        <taxon>Dinosauria</taxon>
        <taxon>Saurischia</taxon>
        <taxon>Theropoda</taxon>
        <taxon>Coelurosauria</taxon>
        <taxon>Aves</taxon>
        <taxon>Neognathae</taxon>
        <taxon>Galloanserae</taxon>
        <taxon>Galliformes</taxon>
        <taxon>Cracidae</taxon>
        <taxon>Penelope</taxon>
    </lineage>
</organism>
<keyword evidence="11" id="KW-1185">Reference proteome</keyword>
<dbReference type="OrthoDB" id="8906725at2759"/>
<evidence type="ECO:0000256" key="7">
    <source>
        <dbReference type="ARBA" id="ARBA00023170"/>
    </source>
</evidence>
<name>A0A851NUA4_9GALL</name>
<dbReference type="InterPro" id="IPR013783">
    <property type="entry name" value="Ig-like_fold"/>
</dbReference>
<dbReference type="InterPro" id="IPR048668">
    <property type="entry name" value="IL3RB_N"/>
</dbReference>
<dbReference type="PANTHER" id="PTHR23037:SF35">
    <property type="entry name" value="FIBRONECTIN TYPE-III DOMAIN-CONTAINING PROTEIN"/>
    <property type="match status" value="1"/>
</dbReference>
<evidence type="ECO:0000256" key="2">
    <source>
        <dbReference type="ARBA" id="ARBA00022692"/>
    </source>
</evidence>
<keyword evidence="3" id="KW-0732">Signal</keyword>
<feature type="non-terminal residue" evidence="10">
    <location>
        <position position="1"/>
    </location>
</feature>
<dbReference type="Pfam" id="PF00041">
    <property type="entry name" value="fn3"/>
    <property type="match status" value="1"/>
</dbReference>
<evidence type="ECO:0000313" key="11">
    <source>
        <dbReference type="Proteomes" id="UP000613066"/>
    </source>
</evidence>
<dbReference type="Gene3D" id="2.60.40.10">
    <property type="entry name" value="Immunoglobulins"/>
    <property type="match status" value="3"/>
</dbReference>
<dbReference type="Pfam" id="PF21460">
    <property type="entry name" value="IL3Rb_N"/>
    <property type="match status" value="1"/>
</dbReference>
<evidence type="ECO:0000256" key="4">
    <source>
        <dbReference type="ARBA" id="ARBA00022989"/>
    </source>
</evidence>
<evidence type="ECO:0000256" key="6">
    <source>
        <dbReference type="ARBA" id="ARBA00023157"/>
    </source>
</evidence>
<feature type="domain" description="Fibronectin type-III" evidence="9">
    <location>
        <begin position="108"/>
        <end position="208"/>
    </location>
</feature>
<keyword evidence="7" id="KW-0675">Receptor</keyword>
<keyword evidence="4" id="KW-1133">Transmembrane helix</keyword>
<dbReference type="PROSITE" id="PS50853">
    <property type="entry name" value="FN3"/>
    <property type="match status" value="1"/>
</dbReference>